<keyword evidence="1" id="KW-0472">Membrane</keyword>
<keyword evidence="1" id="KW-1133">Transmembrane helix</keyword>
<accession>A0ABS2TP76</accession>
<name>A0ABS2TP76_9ACTN</name>
<keyword evidence="3" id="KW-1185">Reference proteome</keyword>
<comment type="caution">
    <text evidence="2">The sequence shown here is derived from an EMBL/GenBank/DDBJ whole genome shotgun (WGS) entry which is preliminary data.</text>
</comment>
<dbReference type="SUPFAM" id="SSF53822">
    <property type="entry name" value="Periplasmic binding protein-like I"/>
    <property type="match status" value="1"/>
</dbReference>
<reference evidence="2 3" key="1">
    <citation type="submission" date="2021-01" db="EMBL/GenBank/DDBJ databases">
        <title>Streptomyces acididurans sp. nov., isolated from a peat swamp forest soil.</title>
        <authorList>
            <person name="Chantavorakit T."/>
            <person name="Duangmal K."/>
        </authorList>
    </citation>
    <scope>NUCLEOTIDE SEQUENCE [LARGE SCALE GENOMIC DNA]</scope>
    <source>
        <strain evidence="2 3">KK5PA1</strain>
    </source>
</reference>
<dbReference type="Gene3D" id="3.40.50.2300">
    <property type="match status" value="2"/>
</dbReference>
<keyword evidence="1" id="KW-0812">Transmembrane</keyword>
<evidence type="ECO:0000256" key="1">
    <source>
        <dbReference type="SAM" id="Phobius"/>
    </source>
</evidence>
<evidence type="ECO:0000313" key="2">
    <source>
        <dbReference type="EMBL" id="MBM9504296.1"/>
    </source>
</evidence>
<dbReference type="Proteomes" id="UP000749040">
    <property type="component" value="Unassembled WGS sequence"/>
</dbReference>
<dbReference type="RefSeq" id="WP_205356156.1">
    <property type="nucleotide sequence ID" value="NZ_JADKYB010000003.1"/>
</dbReference>
<dbReference type="InterPro" id="IPR028082">
    <property type="entry name" value="Peripla_BP_I"/>
</dbReference>
<organism evidence="2 3">
    <name type="scientific">Actinacidiphila acididurans</name>
    <dbReference type="NCBI Taxonomy" id="2784346"/>
    <lineage>
        <taxon>Bacteria</taxon>
        <taxon>Bacillati</taxon>
        <taxon>Actinomycetota</taxon>
        <taxon>Actinomycetes</taxon>
        <taxon>Kitasatosporales</taxon>
        <taxon>Streptomycetaceae</taxon>
        <taxon>Actinacidiphila</taxon>
    </lineage>
</organism>
<protein>
    <submittedName>
        <fullName evidence="2">ABC transporter substrate-binding protein</fullName>
    </submittedName>
</protein>
<dbReference type="EMBL" id="JADKYB010000003">
    <property type="protein sequence ID" value="MBM9504296.1"/>
    <property type="molecule type" value="Genomic_DNA"/>
</dbReference>
<proteinExistence type="predicted"/>
<feature type="transmembrane region" description="Helical" evidence="1">
    <location>
        <begin position="21"/>
        <end position="42"/>
    </location>
</feature>
<evidence type="ECO:0000313" key="3">
    <source>
        <dbReference type="Proteomes" id="UP000749040"/>
    </source>
</evidence>
<sequence>MTSHVPTPSGTWDPPRRWWRGWRGITALVAALLLIGSGVYWLTRPAGDRCADGVAKEGTGRACVGLTDGSYPFTHDLDGVFARIHKENDRVAQQAAAPNGTPWVGVVYLMSMVAGGSGNTYSQDTIRHELEGAYVAQQLANRGSTVHIRLFLAHTGDDQAQRDFTLAQLAAHRDEDRIVAAVGLGTSTSATRATIQRLTGTLHIAAFGSVLTADDLAGIAGLVRVAPPNSDEAAAAAKYLLHDRKKPRVLVIEDTRADDLYTKTLADHFLSAYPKSLLAGPIMTYDSAKSAVATYFGQQMATLCLEHPDVIYYAGRGVDLASLLTPLSSRICDQTTVRVVSGDDISQVAQSPNADQVKKALRFGRIELVFTGLAHPGAWSVRPQAFQRSAIAPFQKGGEFLADFPGELLDDGQAIMGYDAMNTARAAITAAAAGGSRMTGDAVIQMQSLLYGAKAVPGASGTIFLDNSANPGAPRNKAIPIVEFAPDGSTSTLAVSSSAGTPPDA</sequence>
<gene>
    <name evidence="2" type="ORF">ITX44_07060</name>
</gene>